<organism evidence="3 4">
    <name type="scientific">Nocardioides ganghwensis</name>
    <dbReference type="NCBI Taxonomy" id="252230"/>
    <lineage>
        <taxon>Bacteria</taxon>
        <taxon>Bacillati</taxon>
        <taxon>Actinomycetota</taxon>
        <taxon>Actinomycetes</taxon>
        <taxon>Propionibacteriales</taxon>
        <taxon>Nocardioidaceae</taxon>
        <taxon>Nocardioides</taxon>
    </lineage>
</organism>
<sequence>MRITGIRVKNFRTIGTQEQFLDLRESMAIIGPNNTGKTNLLHSVQMFFTGHENTHGYHVDVDSPRGKGARTSIVGYFEGDPEGEDSELYKELDKLYGMYSLSRTNPTVALYLTFSPSNTPVYNFFPNQKRPKDGATQSAISRLQKQLVVDLLSGFECHFIPSEKSMHELIDDVLTPLIRGVVVGVLEPLLGEIETKLDDVSQNITTALASSGVEGLSASFGFRGGSMENMLSDFDLYLSDPYKTPFARKGQGIQSLAFMATLQWVTDMEATRGQKSIWLIEEPESFLHPQLSHSATRLLEKLGNSSTLAMTSHSMAFVPHDPRRVIGTSLDSEGCTEIASFASHEKATVALRKGLGLRFADYFSLGRVAVLTEGQTDSEYVRWFLEISEDWPDCAWPTLRSATISDRGGASHLAGFVRANYEILRKEQPTVSLFDADEAGVKAVSDLSSYFQNIGVPFNSNKEYVYVRAGFAVEGLFPDEWMGDARTANPNHFSDWQVDAGGEVVKYRIKDNAKGSIGHTMRSRAEASRDRGWAQRWVTVCGALDNALAKQASQLVAAADVADSSPGSEAAGRRPTRSTAS</sequence>
<reference evidence="3 4" key="1">
    <citation type="submission" date="2019-01" db="EMBL/GenBank/DDBJ databases">
        <title>Novel species of Nocardioides.</title>
        <authorList>
            <person name="Liu Q."/>
            <person name="Xin Y.-H."/>
        </authorList>
    </citation>
    <scope>NUCLEOTIDE SEQUENCE [LARGE SCALE GENOMIC DNA]</scope>
    <source>
        <strain evidence="3 4">CGMCC 4.6875</strain>
    </source>
</reference>
<evidence type="ECO:0000313" key="3">
    <source>
        <dbReference type="EMBL" id="RYB96891.1"/>
    </source>
</evidence>
<feature type="region of interest" description="Disordered" evidence="1">
    <location>
        <begin position="558"/>
        <end position="581"/>
    </location>
</feature>
<gene>
    <name evidence="3" type="ORF">EUA07_21025</name>
</gene>
<dbReference type="PANTHER" id="PTHR43581:SF2">
    <property type="entry name" value="EXCINUCLEASE ATPASE SUBUNIT"/>
    <property type="match status" value="1"/>
</dbReference>
<dbReference type="RefSeq" id="WP_129457148.1">
    <property type="nucleotide sequence ID" value="NZ_JACXYX010000013.1"/>
</dbReference>
<dbReference type="EMBL" id="SDWU01000038">
    <property type="protein sequence ID" value="RYB96891.1"/>
    <property type="molecule type" value="Genomic_DNA"/>
</dbReference>
<evidence type="ECO:0000313" key="4">
    <source>
        <dbReference type="Proteomes" id="UP000293291"/>
    </source>
</evidence>
<dbReference type="InterPro" id="IPR027417">
    <property type="entry name" value="P-loop_NTPase"/>
</dbReference>
<dbReference type="PANTHER" id="PTHR43581">
    <property type="entry name" value="ATP/GTP PHOSPHATASE"/>
    <property type="match status" value="1"/>
</dbReference>
<feature type="domain" description="Endonuclease GajA/Old nuclease/RecF-like AAA" evidence="2">
    <location>
        <begin position="232"/>
        <end position="318"/>
    </location>
</feature>
<dbReference type="OrthoDB" id="3237462at2"/>
<protein>
    <recommendedName>
        <fullName evidence="2">Endonuclease GajA/Old nuclease/RecF-like AAA domain-containing protein</fullName>
    </recommendedName>
</protein>
<dbReference type="InterPro" id="IPR041685">
    <property type="entry name" value="AAA_GajA/Old/RecF-like"/>
</dbReference>
<evidence type="ECO:0000259" key="2">
    <source>
        <dbReference type="Pfam" id="PF13175"/>
    </source>
</evidence>
<keyword evidence="4" id="KW-1185">Reference proteome</keyword>
<dbReference type="SUPFAM" id="SSF52540">
    <property type="entry name" value="P-loop containing nucleoside triphosphate hydrolases"/>
    <property type="match status" value="1"/>
</dbReference>
<proteinExistence type="predicted"/>
<feature type="domain" description="Endonuclease GajA/Old nuclease/RecF-like AAA" evidence="2">
    <location>
        <begin position="1"/>
        <end position="51"/>
    </location>
</feature>
<dbReference type="Proteomes" id="UP000293291">
    <property type="component" value="Unassembled WGS sequence"/>
</dbReference>
<dbReference type="AlphaFoldDB" id="A0A4Q2S5C5"/>
<accession>A0A4Q2S5C5</accession>
<comment type="caution">
    <text evidence="3">The sequence shown here is derived from an EMBL/GenBank/DDBJ whole genome shotgun (WGS) entry which is preliminary data.</text>
</comment>
<dbReference type="Gene3D" id="3.40.50.300">
    <property type="entry name" value="P-loop containing nucleotide triphosphate hydrolases"/>
    <property type="match status" value="2"/>
</dbReference>
<evidence type="ECO:0000256" key="1">
    <source>
        <dbReference type="SAM" id="MobiDB-lite"/>
    </source>
</evidence>
<dbReference type="Pfam" id="PF13175">
    <property type="entry name" value="AAA_15"/>
    <property type="match status" value="2"/>
</dbReference>
<dbReference type="InterPro" id="IPR051396">
    <property type="entry name" value="Bact_Antivir_Def_Nuclease"/>
</dbReference>
<name>A0A4Q2S5C5_9ACTN</name>